<comment type="caution">
    <text evidence="2">The sequence shown here is derived from an EMBL/GenBank/DDBJ whole genome shotgun (WGS) entry which is preliminary data.</text>
</comment>
<dbReference type="Proteomes" id="UP001595962">
    <property type="component" value="Unassembled WGS sequence"/>
</dbReference>
<accession>A0ABV9JQA0</accession>
<proteinExistence type="predicted"/>
<protein>
    <submittedName>
        <fullName evidence="2">Uncharacterized protein</fullName>
    </submittedName>
</protein>
<keyword evidence="3" id="KW-1185">Reference proteome</keyword>
<dbReference type="InterPro" id="IPR011044">
    <property type="entry name" value="Quino_amine_DH_bsu"/>
</dbReference>
<evidence type="ECO:0000313" key="2">
    <source>
        <dbReference type="EMBL" id="MFC4656447.1"/>
    </source>
</evidence>
<keyword evidence="1" id="KW-0472">Membrane</keyword>
<reference evidence="3" key="1">
    <citation type="journal article" date="2019" name="Int. J. Syst. Evol. Microbiol.">
        <title>The Global Catalogue of Microorganisms (GCM) 10K type strain sequencing project: providing services to taxonomists for standard genome sequencing and annotation.</title>
        <authorList>
            <consortium name="The Broad Institute Genomics Platform"/>
            <consortium name="The Broad Institute Genome Sequencing Center for Infectious Disease"/>
            <person name="Wu L."/>
            <person name="Ma J."/>
        </authorList>
    </citation>
    <scope>NUCLEOTIDE SEQUENCE [LARGE SCALE GENOMIC DNA]</scope>
    <source>
        <strain evidence="3">DT28</strain>
    </source>
</reference>
<organism evidence="2 3">
    <name type="scientific">Rheinheimera marina</name>
    <dbReference type="NCBI Taxonomy" id="1774958"/>
    <lineage>
        <taxon>Bacteria</taxon>
        <taxon>Pseudomonadati</taxon>
        <taxon>Pseudomonadota</taxon>
        <taxon>Gammaproteobacteria</taxon>
        <taxon>Chromatiales</taxon>
        <taxon>Chromatiaceae</taxon>
        <taxon>Rheinheimera</taxon>
    </lineage>
</organism>
<dbReference type="EMBL" id="JBHSGB010000015">
    <property type="protein sequence ID" value="MFC4656447.1"/>
    <property type="molecule type" value="Genomic_DNA"/>
</dbReference>
<evidence type="ECO:0000313" key="3">
    <source>
        <dbReference type="Proteomes" id="UP001595962"/>
    </source>
</evidence>
<keyword evidence="1" id="KW-1133">Transmembrane helix</keyword>
<keyword evidence="1" id="KW-0812">Transmembrane</keyword>
<evidence type="ECO:0000256" key="1">
    <source>
        <dbReference type="SAM" id="Phobius"/>
    </source>
</evidence>
<gene>
    <name evidence="2" type="ORF">ACFO3I_15625</name>
</gene>
<dbReference type="RefSeq" id="WP_377335519.1">
    <property type="nucleotide sequence ID" value="NZ_JBHSGB010000015.1"/>
</dbReference>
<feature type="transmembrane region" description="Helical" evidence="1">
    <location>
        <begin position="12"/>
        <end position="31"/>
    </location>
</feature>
<sequence length="514" mass="57778">MSNTPVPRRFSWGLALLWLSPLLFLLWWFYITSPAPQSQQSTEFSASLLSNDPIDALAVSKGQLLIAHQGQLERRLPDQTLLLQTGTDVTALTQDLVSQQIAWASPTTLYWQPLNSSAQHSAPLPCPTDRLQFATTRLLLRCTSGALMQFELAEQRFSALLPTIKVIDLQLDADKLWLLSSSQLQQYQWPELILLQQIPTPASATLLALWQHQPVLAQKDMILQLEQKQWQPLWQSEGRIQRLLASDSALFYQDQLAQADIWLWPATADKPQLKLGTARAELLPVQNSQGTLAYLSRGSGADEIWLRPKEQNPYRLTALPATVQPAQLAWSSDHQWLWLVHDNTLYRLSVQTQQLQAVWSGHQAIQQFALLGDDKVLLLSEQQLSQLQWQQGQLTALNTPGVQRIQAEDNSVLLQLSEQAGLWRWSEAAGLRLAFADLPVQASAWQLQQGQLWFDQDGIMHRQALDQQNALWSSALPQGFSGPWSVGQDGLWYSKTNAPATGLYQLQPTTASAD</sequence>
<name>A0ABV9JQA0_9GAMM</name>
<dbReference type="SUPFAM" id="SSF50969">
    <property type="entry name" value="YVTN repeat-like/Quinoprotein amine dehydrogenase"/>
    <property type="match status" value="1"/>
</dbReference>